<accession>A0A7W7ET84</accession>
<dbReference type="RefSeq" id="WP_066556611.1">
    <property type="nucleotide sequence ID" value="NZ_JACHOA010000001.1"/>
</dbReference>
<name>A0A7W7ET84_9SPHN</name>
<keyword evidence="3" id="KW-1185">Reference proteome</keyword>
<proteinExistence type="predicted"/>
<evidence type="ECO:0000256" key="1">
    <source>
        <dbReference type="SAM" id="Phobius"/>
    </source>
</evidence>
<feature type="transmembrane region" description="Helical" evidence="1">
    <location>
        <begin position="31"/>
        <end position="50"/>
    </location>
</feature>
<gene>
    <name evidence="2" type="ORF">GGR37_000985</name>
</gene>
<organism evidence="2 3">
    <name type="scientific">Novosphingobium taihuense</name>
    <dbReference type="NCBI Taxonomy" id="260085"/>
    <lineage>
        <taxon>Bacteria</taxon>
        <taxon>Pseudomonadati</taxon>
        <taxon>Pseudomonadota</taxon>
        <taxon>Alphaproteobacteria</taxon>
        <taxon>Sphingomonadales</taxon>
        <taxon>Sphingomonadaceae</taxon>
        <taxon>Novosphingobium</taxon>
    </lineage>
</organism>
<keyword evidence="1" id="KW-0472">Membrane</keyword>
<reference evidence="2 3" key="1">
    <citation type="submission" date="2020-08" db="EMBL/GenBank/DDBJ databases">
        <title>Genomic Encyclopedia of Type Strains, Phase IV (KMG-IV): sequencing the most valuable type-strain genomes for metagenomic binning, comparative biology and taxonomic classification.</title>
        <authorList>
            <person name="Goeker M."/>
        </authorList>
    </citation>
    <scope>NUCLEOTIDE SEQUENCE [LARGE SCALE GENOMIC DNA]</scope>
    <source>
        <strain evidence="2 3">DSM 17507</strain>
    </source>
</reference>
<evidence type="ECO:0000313" key="2">
    <source>
        <dbReference type="EMBL" id="MBB4612739.1"/>
    </source>
</evidence>
<dbReference type="EMBL" id="JACHOA010000001">
    <property type="protein sequence ID" value="MBB4612739.1"/>
    <property type="molecule type" value="Genomic_DNA"/>
</dbReference>
<dbReference type="InterPro" id="IPR021682">
    <property type="entry name" value="DUF2933"/>
</dbReference>
<evidence type="ECO:0008006" key="4">
    <source>
        <dbReference type="Google" id="ProtNLM"/>
    </source>
</evidence>
<keyword evidence="1" id="KW-0812">Transmembrane</keyword>
<dbReference type="AlphaFoldDB" id="A0A7W7ET84"/>
<comment type="caution">
    <text evidence="2">The sequence shown here is derived from an EMBL/GenBank/DDBJ whole genome shotgun (WGS) entry which is preliminary data.</text>
</comment>
<sequence length="67" mass="7626">MSLSSKRAWLLAAASGALIAAFLLYPEHRQHFFGLIPYAFLFACPLLHFFHGGHHQGRYPKFGEQRP</sequence>
<dbReference type="Proteomes" id="UP000538566">
    <property type="component" value="Unassembled WGS sequence"/>
</dbReference>
<dbReference type="Pfam" id="PF11666">
    <property type="entry name" value="DUF2933"/>
    <property type="match status" value="1"/>
</dbReference>
<protein>
    <recommendedName>
        <fullName evidence="4">DUF2933 family protein</fullName>
    </recommendedName>
</protein>
<keyword evidence="1" id="KW-1133">Transmembrane helix</keyword>
<feature type="transmembrane region" description="Helical" evidence="1">
    <location>
        <begin position="7"/>
        <end position="25"/>
    </location>
</feature>
<evidence type="ECO:0000313" key="3">
    <source>
        <dbReference type="Proteomes" id="UP000538566"/>
    </source>
</evidence>